<evidence type="ECO:0000313" key="2">
    <source>
        <dbReference type="EMBL" id="PKR85229.1"/>
    </source>
</evidence>
<evidence type="ECO:0000313" key="3">
    <source>
        <dbReference type="Proteomes" id="UP000233440"/>
    </source>
</evidence>
<keyword evidence="1" id="KW-0472">Membrane</keyword>
<reference evidence="2 3" key="1">
    <citation type="submission" date="2017-11" db="EMBL/GenBank/DDBJ databases">
        <title>Bacillus camelliae sp. nov., isolated from pu'er tea.</title>
        <authorList>
            <person name="Niu L."/>
        </authorList>
    </citation>
    <scope>NUCLEOTIDE SEQUENCE [LARGE SCALE GENOMIC DNA]</scope>
    <source>
        <strain evidence="2 3">7578-1</strain>
    </source>
</reference>
<comment type="caution">
    <text evidence="2">The sequence shown here is derived from an EMBL/GenBank/DDBJ whole genome shotgun (WGS) entry which is preliminary data.</text>
</comment>
<keyword evidence="3" id="KW-1185">Reference proteome</keyword>
<sequence>MDPLTFGMVFLGASGGTLCLLSAFDKHLNQSAIKIALEFTKVGGLFWLLHHLAKSFMFWL</sequence>
<name>A0A2N3LL13_9BACI</name>
<keyword evidence="1" id="KW-0812">Transmembrane</keyword>
<dbReference type="OrthoDB" id="2931716at2"/>
<keyword evidence="1" id="KW-1133">Transmembrane helix</keyword>
<evidence type="ECO:0000256" key="1">
    <source>
        <dbReference type="SAM" id="Phobius"/>
    </source>
</evidence>
<organism evidence="2 3">
    <name type="scientific">Heyndrickxia camelliae</name>
    <dbReference type="NCBI Taxonomy" id="1707093"/>
    <lineage>
        <taxon>Bacteria</taxon>
        <taxon>Bacillati</taxon>
        <taxon>Bacillota</taxon>
        <taxon>Bacilli</taxon>
        <taxon>Bacillales</taxon>
        <taxon>Bacillaceae</taxon>
        <taxon>Heyndrickxia</taxon>
    </lineage>
</organism>
<protein>
    <submittedName>
        <fullName evidence="2">Uncharacterized protein</fullName>
    </submittedName>
</protein>
<dbReference type="EMBL" id="PIQO01000006">
    <property type="protein sequence ID" value="PKR85229.1"/>
    <property type="molecule type" value="Genomic_DNA"/>
</dbReference>
<dbReference type="RefSeq" id="WP_101354205.1">
    <property type="nucleotide sequence ID" value="NZ_PIQO01000006.1"/>
</dbReference>
<dbReference type="AlphaFoldDB" id="A0A2N3LL13"/>
<accession>A0A2N3LL13</accession>
<gene>
    <name evidence="2" type="ORF">CWO92_10785</name>
</gene>
<proteinExistence type="predicted"/>
<dbReference type="Proteomes" id="UP000233440">
    <property type="component" value="Unassembled WGS sequence"/>
</dbReference>
<feature type="transmembrane region" description="Helical" evidence="1">
    <location>
        <begin position="6"/>
        <end position="24"/>
    </location>
</feature>